<dbReference type="AlphaFoldDB" id="L0RXU3"/>
<dbReference type="STRING" id="1246955.MCYN_0613"/>
<protein>
    <submittedName>
        <fullName evidence="2">Uncharacterized protein</fullName>
    </submittedName>
</protein>
<feature type="transmembrane region" description="Helical" evidence="1">
    <location>
        <begin position="49"/>
        <end position="71"/>
    </location>
</feature>
<dbReference type="NCBIfam" id="NF045849">
    <property type="entry name" value="ICE_MMCAP2_0565"/>
    <property type="match status" value="1"/>
</dbReference>
<evidence type="ECO:0000313" key="3">
    <source>
        <dbReference type="Proteomes" id="UP000010466"/>
    </source>
</evidence>
<dbReference type="eggNOG" id="ENOG5030N39">
    <property type="taxonomic scope" value="Bacteria"/>
</dbReference>
<organism evidence="2 3">
    <name type="scientific">Mycoplasmopsis cynos (strain C142)</name>
    <name type="common">Mycoplasma cynos</name>
    <dbReference type="NCBI Taxonomy" id="1246955"/>
    <lineage>
        <taxon>Bacteria</taxon>
        <taxon>Bacillati</taxon>
        <taxon>Mycoplasmatota</taxon>
        <taxon>Mycoplasmoidales</taxon>
        <taxon>Metamycoplasmataceae</taxon>
        <taxon>Mycoplasmopsis</taxon>
    </lineage>
</organism>
<evidence type="ECO:0000256" key="1">
    <source>
        <dbReference type="SAM" id="Phobius"/>
    </source>
</evidence>
<dbReference type="Proteomes" id="UP000010466">
    <property type="component" value="Chromosome"/>
</dbReference>
<keyword evidence="1" id="KW-0812">Transmembrane</keyword>
<sequence>MDNCFLIAIIFLYKILFKEKNMNTTIYYAEGLANSEQSFNTTIGEVWKIINIVGGALLGIAVLWCLGAIILSFVQNSHTSDPQKKKLNNLKIFWAVGAIVAILFFWGIASIVLASVGGAKQNVNPFVSGHAMLNSSTYYLKNSYSLM</sequence>
<reference evidence="3" key="1">
    <citation type="journal article" date="2013" name="Genome Announc.">
        <title>Complete genome sequence of Mycoplasma cynos strain C142.</title>
        <authorList>
            <person name="Walker C.A."/>
            <person name="Mannering S.A."/>
            <person name="Shields S."/>
            <person name="Blake D.P."/>
            <person name="Brownlie J."/>
        </authorList>
    </citation>
    <scope>NUCLEOTIDE SEQUENCE [LARGE SCALE GENOMIC DNA]</scope>
    <source>
        <strain evidence="3">C142</strain>
    </source>
</reference>
<keyword evidence="1" id="KW-1133">Transmembrane helix</keyword>
<dbReference type="HOGENOM" id="CLU_1765966_0_0_14"/>
<dbReference type="PATRIC" id="fig|1246955.3.peg.554"/>
<dbReference type="EMBL" id="HF559394">
    <property type="protein sequence ID" value="CCP24345.1"/>
    <property type="molecule type" value="Genomic_DNA"/>
</dbReference>
<proteinExistence type="predicted"/>
<gene>
    <name evidence="2" type="primary">MCYN0613</name>
    <name evidence="2" type="ordered locus">MCYN_0613</name>
</gene>
<keyword evidence="1" id="KW-0472">Membrane</keyword>
<name>L0RXU3_MYCC1</name>
<evidence type="ECO:0000313" key="2">
    <source>
        <dbReference type="EMBL" id="CCP24345.1"/>
    </source>
</evidence>
<feature type="transmembrane region" description="Helical" evidence="1">
    <location>
        <begin position="92"/>
        <end position="116"/>
    </location>
</feature>
<dbReference type="KEGG" id="mcy:MCYN_0613"/>
<accession>L0RXU3</accession>
<keyword evidence="3" id="KW-1185">Reference proteome</keyword>